<dbReference type="GO" id="GO:0006241">
    <property type="term" value="P:CTP biosynthetic process"/>
    <property type="evidence" value="ECO:0007669"/>
    <property type="project" value="UniProtKB-UniRule"/>
</dbReference>
<dbReference type="GO" id="GO:0005524">
    <property type="term" value="F:ATP binding"/>
    <property type="evidence" value="ECO:0007669"/>
    <property type="project" value="UniProtKB-UniRule"/>
</dbReference>
<feature type="binding site" evidence="12 13">
    <location>
        <position position="92"/>
    </location>
    <ligand>
        <name>ATP</name>
        <dbReference type="ChEBI" id="CHEBI:30616"/>
    </ligand>
</feature>
<keyword evidence="12" id="KW-0963">Cytoplasm</keyword>
<dbReference type="GO" id="GO:0004550">
    <property type="term" value="F:nucleoside diphosphate kinase activity"/>
    <property type="evidence" value="ECO:0007669"/>
    <property type="project" value="UniProtKB-UniRule"/>
</dbReference>
<evidence type="ECO:0000256" key="10">
    <source>
        <dbReference type="ARBA" id="ARBA00022842"/>
    </source>
</evidence>
<comment type="subcellular location">
    <subcellularLocation>
        <location evidence="12">Cytoplasm</location>
    </subcellularLocation>
</comment>
<proteinExistence type="inferred from homology"/>
<feature type="binding site" evidence="12 13">
    <location>
        <position position="103"/>
    </location>
    <ligand>
        <name>ATP</name>
        <dbReference type="ChEBI" id="CHEBI:30616"/>
    </ligand>
</feature>
<comment type="catalytic activity">
    <reaction evidence="12">
        <text>a 2'-deoxyribonucleoside 5'-diphosphate + ATP = a 2'-deoxyribonucleoside 5'-triphosphate + ADP</text>
        <dbReference type="Rhea" id="RHEA:44640"/>
        <dbReference type="ChEBI" id="CHEBI:30616"/>
        <dbReference type="ChEBI" id="CHEBI:61560"/>
        <dbReference type="ChEBI" id="CHEBI:73316"/>
        <dbReference type="ChEBI" id="CHEBI:456216"/>
        <dbReference type="EC" id="2.7.4.6"/>
    </reaction>
</comment>
<comment type="function">
    <text evidence="12">Major role in the synthesis of nucleoside triphosphates other than ATP. The ATP gamma phosphate is transferred to the NDP beta phosphate via a ping-pong mechanism, using a phosphorylated active-site intermediate.</text>
</comment>
<dbReference type="GO" id="GO:0006228">
    <property type="term" value="P:UTP biosynthetic process"/>
    <property type="evidence" value="ECO:0007669"/>
    <property type="project" value="UniProtKB-UniRule"/>
</dbReference>
<evidence type="ECO:0000259" key="15">
    <source>
        <dbReference type="SMART" id="SM00562"/>
    </source>
</evidence>
<accession>A0A2N0BMD8</accession>
<gene>
    <name evidence="12" type="primary">ndk</name>
    <name evidence="16" type="ORF">CH379_010700</name>
    <name evidence="17" type="ORF">CH379_04415</name>
</gene>
<dbReference type="PRINTS" id="PR01243">
    <property type="entry name" value="NUCDPKINASE"/>
</dbReference>
<evidence type="ECO:0000256" key="4">
    <source>
        <dbReference type="ARBA" id="ARBA00022553"/>
    </source>
</evidence>
<evidence type="ECO:0000256" key="9">
    <source>
        <dbReference type="ARBA" id="ARBA00022840"/>
    </source>
</evidence>
<reference evidence="16" key="3">
    <citation type="submission" date="2023-10" db="EMBL/GenBank/DDBJ databases">
        <authorList>
            <person name="Picardeau M."/>
            <person name="Thibeaux R."/>
        </authorList>
    </citation>
    <scope>NUCLEOTIDE SEQUENCE</scope>
    <source>
        <strain evidence="16">ATI7-C-A5</strain>
    </source>
</reference>
<dbReference type="PANTHER" id="PTHR46161">
    <property type="entry name" value="NUCLEOSIDE DIPHOSPHATE KINASE"/>
    <property type="match status" value="1"/>
</dbReference>
<comment type="subunit">
    <text evidence="12">Homotetramer.</text>
</comment>
<dbReference type="HAMAP" id="MF_00451">
    <property type="entry name" value="NDP_kinase"/>
    <property type="match status" value="1"/>
</dbReference>
<keyword evidence="7 12" id="KW-0547">Nucleotide-binding</keyword>
<sequence>MSTRTFIMIKPDGVKNKHVGDILARIEKEGFKILGLKYLKLSLEDAKQFYKVHAARPFYNDLCGYMSSGPIVAAALERDNAVLHWRDVIGATDPKEAKAETIRALYAESKEANAVHGSDSDDNAALEISFFFKGNELF</sequence>
<feature type="active site" description="Pros-phosphohistidine intermediate" evidence="12 13">
    <location>
        <position position="116"/>
    </location>
</feature>
<keyword evidence="8 12" id="KW-0418">Kinase</keyword>
<reference evidence="16 18" key="2">
    <citation type="journal article" date="2018" name="Microb. Genom.">
        <title>Deciphering the unexplored Leptospira diversity from soils uncovers genomic evolution to virulence.</title>
        <authorList>
            <person name="Thibeaux R."/>
            <person name="Iraola G."/>
            <person name="Ferres I."/>
            <person name="Bierque E."/>
            <person name="Girault D."/>
            <person name="Soupe-Gilbert M.E."/>
            <person name="Picardeau M."/>
            <person name="Goarant C."/>
        </authorList>
    </citation>
    <scope>NUCLEOTIDE SEQUENCE [LARGE SCALE GENOMIC DNA]</scope>
    <source>
        <strain evidence="16 18">ATI7-C-A5</strain>
    </source>
</reference>
<evidence type="ECO:0000256" key="14">
    <source>
        <dbReference type="RuleBase" id="RU004011"/>
    </source>
</evidence>
<evidence type="ECO:0000256" key="1">
    <source>
        <dbReference type="ARBA" id="ARBA00008142"/>
    </source>
</evidence>
<evidence type="ECO:0000256" key="5">
    <source>
        <dbReference type="ARBA" id="ARBA00022679"/>
    </source>
</evidence>
<evidence type="ECO:0000256" key="11">
    <source>
        <dbReference type="ARBA" id="ARBA00023080"/>
    </source>
</evidence>
<dbReference type="PROSITE" id="PS51374">
    <property type="entry name" value="NDPK_LIKE"/>
    <property type="match status" value="1"/>
</dbReference>
<dbReference type="SUPFAM" id="SSF54919">
    <property type="entry name" value="Nucleoside diphosphate kinase, NDK"/>
    <property type="match status" value="1"/>
</dbReference>
<dbReference type="PANTHER" id="PTHR46161:SF3">
    <property type="entry name" value="NUCLEOSIDE DIPHOSPHATE KINASE DDB_G0292928-RELATED"/>
    <property type="match status" value="1"/>
</dbReference>
<dbReference type="EMBL" id="NPEF01000028">
    <property type="protein sequence ID" value="PJZ94102.1"/>
    <property type="molecule type" value="Genomic_DNA"/>
</dbReference>
<dbReference type="InterPro" id="IPR036850">
    <property type="entry name" value="NDK-like_dom_sf"/>
</dbReference>
<evidence type="ECO:0000256" key="8">
    <source>
        <dbReference type="ARBA" id="ARBA00022777"/>
    </source>
</evidence>
<evidence type="ECO:0000256" key="6">
    <source>
        <dbReference type="ARBA" id="ARBA00022723"/>
    </source>
</evidence>
<comment type="cofactor">
    <cofactor evidence="12">
        <name>Mg(2+)</name>
        <dbReference type="ChEBI" id="CHEBI:18420"/>
    </cofactor>
</comment>
<evidence type="ECO:0000256" key="7">
    <source>
        <dbReference type="ARBA" id="ARBA00022741"/>
    </source>
</evidence>
<keyword evidence="6 12" id="KW-0479">Metal-binding</keyword>
<dbReference type="FunFam" id="3.30.70.141:FF:000003">
    <property type="entry name" value="Nucleoside diphosphate kinase"/>
    <property type="match status" value="1"/>
</dbReference>
<dbReference type="NCBIfam" id="NF001908">
    <property type="entry name" value="PRK00668.1"/>
    <property type="match status" value="1"/>
</dbReference>
<feature type="binding site" evidence="12 13">
    <location>
        <position position="86"/>
    </location>
    <ligand>
        <name>ATP</name>
        <dbReference type="ChEBI" id="CHEBI:30616"/>
    </ligand>
</feature>
<keyword evidence="4 12" id="KW-0597">Phosphoprotein</keyword>
<dbReference type="Pfam" id="PF00334">
    <property type="entry name" value="NDK"/>
    <property type="match status" value="1"/>
</dbReference>
<comment type="similarity">
    <text evidence="1 12 13 14">Belongs to the NDK family.</text>
</comment>
<evidence type="ECO:0000313" key="18">
    <source>
        <dbReference type="Proteomes" id="UP000232122"/>
    </source>
</evidence>
<evidence type="ECO:0000313" key="16">
    <source>
        <dbReference type="EMBL" id="MDV6236091.1"/>
    </source>
</evidence>
<dbReference type="InterPro" id="IPR034907">
    <property type="entry name" value="NDK-like_dom"/>
</dbReference>
<keyword evidence="11 12" id="KW-0546">Nucleotide metabolism</keyword>
<feature type="domain" description="Nucleoside diphosphate kinase-like" evidence="15">
    <location>
        <begin position="2"/>
        <end position="138"/>
    </location>
</feature>
<keyword evidence="5 12" id="KW-0808">Transferase</keyword>
<dbReference type="CDD" id="cd04413">
    <property type="entry name" value="NDPk_I"/>
    <property type="match status" value="1"/>
</dbReference>
<keyword evidence="18" id="KW-1185">Reference proteome</keyword>
<accession>A0A2N0BC07</accession>
<dbReference type="EMBL" id="NPEF02000012">
    <property type="protein sequence ID" value="MDV6236091.1"/>
    <property type="molecule type" value="Genomic_DNA"/>
</dbReference>
<dbReference type="NCBIfam" id="NF011114">
    <property type="entry name" value="PRK14542.1"/>
    <property type="match status" value="1"/>
</dbReference>
<dbReference type="OrthoDB" id="9801161at2"/>
<dbReference type="AlphaFoldDB" id="A0A2N0BMD8"/>
<dbReference type="EC" id="2.7.4.6" evidence="2 12"/>
<comment type="caution">
    <text evidence="17">The sequence shown here is derived from an EMBL/GenBank/DDBJ whole genome shotgun (WGS) entry which is preliminary data.</text>
</comment>
<feature type="binding site" evidence="12 13">
    <location>
        <position position="58"/>
    </location>
    <ligand>
        <name>ATP</name>
        <dbReference type="ChEBI" id="CHEBI:30616"/>
    </ligand>
</feature>
<dbReference type="Proteomes" id="UP000232122">
    <property type="component" value="Unassembled WGS sequence"/>
</dbReference>
<dbReference type="RefSeq" id="WP_100746414.1">
    <property type="nucleotide sequence ID" value="NZ_NPEF02000012.1"/>
</dbReference>
<feature type="binding site" evidence="12 13">
    <location>
        <position position="10"/>
    </location>
    <ligand>
        <name>ATP</name>
        <dbReference type="ChEBI" id="CHEBI:30616"/>
    </ligand>
</feature>
<protein>
    <recommendedName>
        <fullName evidence="3 12">Nucleoside diphosphate kinase</fullName>
        <shortName evidence="12">NDK</shortName>
        <shortName evidence="12">NDP kinase</shortName>
        <ecNumber evidence="2 12">2.7.4.6</ecNumber>
    </recommendedName>
    <alternativeName>
        <fullName evidence="12">Nucleoside-2-P kinase</fullName>
    </alternativeName>
</protein>
<evidence type="ECO:0000256" key="12">
    <source>
        <dbReference type="HAMAP-Rule" id="MF_00451"/>
    </source>
</evidence>
<dbReference type="GO" id="GO:0006183">
    <property type="term" value="P:GTP biosynthetic process"/>
    <property type="evidence" value="ECO:0007669"/>
    <property type="project" value="UniProtKB-UniRule"/>
</dbReference>
<evidence type="ECO:0000256" key="3">
    <source>
        <dbReference type="ARBA" id="ARBA00017632"/>
    </source>
</evidence>
<reference evidence="17" key="1">
    <citation type="submission" date="2017-07" db="EMBL/GenBank/DDBJ databases">
        <title>Leptospira spp. isolated from tropical soils.</title>
        <authorList>
            <person name="Thibeaux R."/>
            <person name="Iraola G."/>
            <person name="Ferres I."/>
            <person name="Bierque E."/>
            <person name="Girault D."/>
            <person name="Soupe-Gilbert M.-E."/>
            <person name="Picardeau M."/>
            <person name="Goarant C."/>
        </authorList>
    </citation>
    <scope>NUCLEOTIDE SEQUENCE [LARGE SCALE GENOMIC DNA]</scope>
    <source>
        <strain evidence="17">ATI7-C-A5</strain>
    </source>
</reference>
<dbReference type="SMART" id="SM00562">
    <property type="entry name" value="NDK"/>
    <property type="match status" value="1"/>
</dbReference>
<keyword evidence="10 12" id="KW-0460">Magnesium</keyword>
<evidence type="ECO:0000313" key="17">
    <source>
        <dbReference type="EMBL" id="PJZ94102.1"/>
    </source>
</evidence>
<evidence type="ECO:0000256" key="2">
    <source>
        <dbReference type="ARBA" id="ARBA00012966"/>
    </source>
</evidence>
<dbReference type="InterPro" id="IPR001564">
    <property type="entry name" value="Nucleoside_diP_kinase"/>
</dbReference>
<dbReference type="GO" id="GO:0046872">
    <property type="term" value="F:metal ion binding"/>
    <property type="evidence" value="ECO:0007669"/>
    <property type="project" value="UniProtKB-KW"/>
</dbReference>
<evidence type="ECO:0000256" key="13">
    <source>
        <dbReference type="PROSITE-ProRule" id="PRU00706"/>
    </source>
</evidence>
<feature type="binding site" evidence="12 13">
    <location>
        <position position="113"/>
    </location>
    <ligand>
        <name>ATP</name>
        <dbReference type="ChEBI" id="CHEBI:30616"/>
    </ligand>
</feature>
<dbReference type="GO" id="GO:0005737">
    <property type="term" value="C:cytoplasm"/>
    <property type="evidence" value="ECO:0007669"/>
    <property type="project" value="UniProtKB-SubCell"/>
</dbReference>
<organism evidence="17">
    <name type="scientific">Leptospira ellisii</name>
    <dbReference type="NCBI Taxonomy" id="2023197"/>
    <lineage>
        <taxon>Bacteria</taxon>
        <taxon>Pseudomonadati</taxon>
        <taxon>Spirochaetota</taxon>
        <taxon>Spirochaetia</taxon>
        <taxon>Leptospirales</taxon>
        <taxon>Leptospiraceae</taxon>
        <taxon>Leptospira</taxon>
    </lineage>
</organism>
<keyword evidence="9 12" id="KW-0067">ATP-binding</keyword>
<comment type="catalytic activity">
    <reaction evidence="12">
        <text>a ribonucleoside 5'-diphosphate + ATP = a ribonucleoside 5'-triphosphate + ADP</text>
        <dbReference type="Rhea" id="RHEA:18113"/>
        <dbReference type="ChEBI" id="CHEBI:30616"/>
        <dbReference type="ChEBI" id="CHEBI:57930"/>
        <dbReference type="ChEBI" id="CHEBI:61557"/>
        <dbReference type="ChEBI" id="CHEBI:456216"/>
        <dbReference type="EC" id="2.7.4.6"/>
    </reaction>
</comment>
<name>A0A2N0BMD8_9LEPT</name>
<dbReference type="Gene3D" id="3.30.70.141">
    <property type="entry name" value="Nucleoside diphosphate kinase-like domain"/>
    <property type="match status" value="1"/>
</dbReference>